<dbReference type="Pfam" id="PF01351">
    <property type="entry name" value="RNase_HII"/>
    <property type="match status" value="1"/>
</dbReference>
<evidence type="ECO:0000259" key="18">
    <source>
        <dbReference type="PROSITE" id="PS51975"/>
    </source>
</evidence>
<dbReference type="InterPro" id="IPR022898">
    <property type="entry name" value="RNase_HII"/>
</dbReference>
<dbReference type="GO" id="GO:0043137">
    <property type="term" value="P:DNA replication, removal of RNA primer"/>
    <property type="evidence" value="ECO:0007669"/>
    <property type="project" value="TreeGrafter"/>
</dbReference>
<evidence type="ECO:0000256" key="4">
    <source>
        <dbReference type="ARBA" id="ARBA00004496"/>
    </source>
</evidence>
<feature type="domain" description="RNase H type-2" evidence="18">
    <location>
        <begin position="35"/>
        <end position="221"/>
    </location>
</feature>
<dbReference type="EMBL" id="BMJM01000002">
    <property type="protein sequence ID" value="GGE04341.1"/>
    <property type="molecule type" value="Genomic_DNA"/>
</dbReference>
<feature type="binding site" evidence="14 15">
    <location>
        <position position="42"/>
    </location>
    <ligand>
        <name>a divalent metal cation</name>
        <dbReference type="ChEBI" id="CHEBI:60240"/>
    </ligand>
</feature>
<dbReference type="Proteomes" id="UP000635071">
    <property type="component" value="Unassembled WGS sequence"/>
</dbReference>
<dbReference type="GO" id="GO:0030145">
    <property type="term" value="F:manganese ion binding"/>
    <property type="evidence" value="ECO:0007669"/>
    <property type="project" value="UniProtKB-UniRule"/>
</dbReference>
<dbReference type="PROSITE" id="PS51975">
    <property type="entry name" value="RNASE_H_2"/>
    <property type="match status" value="1"/>
</dbReference>
<feature type="binding site" evidence="14 15">
    <location>
        <position position="41"/>
    </location>
    <ligand>
        <name>a divalent metal cation</name>
        <dbReference type="ChEBI" id="CHEBI:60240"/>
    </ligand>
</feature>
<comment type="subcellular location">
    <subcellularLocation>
        <location evidence="4 14">Cytoplasm</location>
    </subcellularLocation>
</comment>
<evidence type="ECO:0000256" key="1">
    <source>
        <dbReference type="ARBA" id="ARBA00000077"/>
    </source>
</evidence>
<evidence type="ECO:0000256" key="15">
    <source>
        <dbReference type="PROSITE-ProRule" id="PRU01319"/>
    </source>
</evidence>
<comment type="cofactor">
    <cofactor evidence="14 15">
        <name>Mn(2+)</name>
        <dbReference type="ChEBI" id="CHEBI:29035"/>
    </cofactor>
    <cofactor evidence="14 15">
        <name>Mg(2+)</name>
        <dbReference type="ChEBI" id="CHEBI:18420"/>
    </cofactor>
    <text evidence="14 15">Manganese or magnesium. Binds 1 divalent metal ion per monomer in the absence of substrate. May bind a second metal ion after substrate binding.</text>
</comment>
<dbReference type="EC" id="3.1.26.4" evidence="6 14"/>
<dbReference type="GO" id="GO:0003723">
    <property type="term" value="F:RNA binding"/>
    <property type="evidence" value="ECO:0007669"/>
    <property type="project" value="UniProtKB-UniRule"/>
</dbReference>
<keyword evidence="11 14" id="KW-0255">Endonuclease</keyword>
<evidence type="ECO:0000256" key="7">
    <source>
        <dbReference type="ARBA" id="ARBA00019179"/>
    </source>
</evidence>
<comment type="catalytic activity">
    <reaction evidence="1 14 15 16">
        <text>Endonucleolytic cleavage to 5'-phosphomonoester.</text>
        <dbReference type="EC" id="3.1.26.4"/>
    </reaction>
</comment>
<evidence type="ECO:0000256" key="11">
    <source>
        <dbReference type="ARBA" id="ARBA00022759"/>
    </source>
</evidence>
<evidence type="ECO:0000256" key="16">
    <source>
        <dbReference type="RuleBase" id="RU003515"/>
    </source>
</evidence>
<dbReference type="PANTHER" id="PTHR10954">
    <property type="entry name" value="RIBONUCLEASE H2 SUBUNIT A"/>
    <property type="match status" value="1"/>
</dbReference>
<organism evidence="19 20">
    <name type="scientific">Sandarakinorhabdus glacialis</name>
    <dbReference type="NCBI Taxonomy" id="1614636"/>
    <lineage>
        <taxon>Bacteria</taxon>
        <taxon>Pseudomonadati</taxon>
        <taxon>Pseudomonadota</taxon>
        <taxon>Alphaproteobacteria</taxon>
        <taxon>Sphingomonadales</taxon>
        <taxon>Sphingosinicellaceae</taxon>
        <taxon>Sandarakinorhabdus</taxon>
    </lineage>
</organism>
<comment type="function">
    <text evidence="3 14 16">Endonuclease that specifically degrades the RNA of RNA-DNA hybrids.</text>
</comment>
<evidence type="ECO:0000256" key="10">
    <source>
        <dbReference type="ARBA" id="ARBA00022723"/>
    </source>
</evidence>
<dbReference type="GO" id="GO:0004523">
    <property type="term" value="F:RNA-DNA hybrid ribonuclease activity"/>
    <property type="evidence" value="ECO:0007669"/>
    <property type="project" value="UniProtKB-UniRule"/>
</dbReference>
<keyword evidence="20" id="KW-1185">Reference proteome</keyword>
<dbReference type="InterPro" id="IPR012337">
    <property type="entry name" value="RNaseH-like_sf"/>
</dbReference>
<evidence type="ECO:0000313" key="20">
    <source>
        <dbReference type="Proteomes" id="UP000635071"/>
    </source>
</evidence>
<dbReference type="GO" id="GO:0032299">
    <property type="term" value="C:ribonuclease H2 complex"/>
    <property type="evidence" value="ECO:0007669"/>
    <property type="project" value="TreeGrafter"/>
</dbReference>
<keyword evidence="10 14" id="KW-0479">Metal-binding</keyword>
<dbReference type="Gene3D" id="3.30.420.10">
    <property type="entry name" value="Ribonuclease H-like superfamily/Ribonuclease H"/>
    <property type="match status" value="1"/>
</dbReference>
<dbReference type="InterPro" id="IPR024567">
    <property type="entry name" value="RNase_HII/HIII_dom"/>
</dbReference>
<reference evidence="19" key="1">
    <citation type="journal article" date="2014" name="Int. J. Syst. Evol. Microbiol.">
        <title>Complete genome sequence of Corynebacterium casei LMG S-19264T (=DSM 44701T), isolated from a smear-ripened cheese.</title>
        <authorList>
            <consortium name="US DOE Joint Genome Institute (JGI-PGF)"/>
            <person name="Walter F."/>
            <person name="Albersmeier A."/>
            <person name="Kalinowski J."/>
            <person name="Ruckert C."/>
        </authorList>
    </citation>
    <scope>NUCLEOTIDE SEQUENCE</scope>
    <source>
        <strain evidence="19">CGMCC 1.15519</strain>
    </source>
</reference>
<evidence type="ECO:0000256" key="14">
    <source>
        <dbReference type="HAMAP-Rule" id="MF_00052"/>
    </source>
</evidence>
<feature type="region of interest" description="Disordered" evidence="17">
    <location>
        <begin position="1"/>
        <end position="24"/>
    </location>
</feature>
<dbReference type="PANTHER" id="PTHR10954:SF18">
    <property type="entry name" value="RIBONUCLEASE HII"/>
    <property type="match status" value="1"/>
</dbReference>
<evidence type="ECO:0000256" key="8">
    <source>
        <dbReference type="ARBA" id="ARBA00022490"/>
    </source>
</evidence>
<evidence type="ECO:0000256" key="13">
    <source>
        <dbReference type="ARBA" id="ARBA00023211"/>
    </source>
</evidence>
<keyword evidence="8 14" id="KW-0963">Cytoplasm</keyword>
<evidence type="ECO:0000256" key="5">
    <source>
        <dbReference type="ARBA" id="ARBA00007383"/>
    </source>
</evidence>
<dbReference type="GO" id="GO:0005737">
    <property type="term" value="C:cytoplasm"/>
    <property type="evidence" value="ECO:0007669"/>
    <property type="project" value="UniProtKB-SubCell"/>
</dbReference>
<proteinExistence type="inferred from homology"/>
<dbReference type="GO" id="GO:0006298">
    <property type="term" value="P:mismatch repair"/>
    <property type="evidence" value="ECO:0007669"/>
    <property type="project" value="TreeGrafter"/>
</dbReference>
<keyword evidence="9 14" id="KW-0540">Nuclease</keyword>
<dbReference type="InterPro" id="IPR036397">
    <property type="entry name" value="RNaseH_sf"/>
</dbReference>
<dbReference type="NCBIfam" id="NF000595">
    <property type="entry name" value="PRK00015.1-3"/>
    <property type="match status" value="1"/>
</dbReference>
<evidence type="ECO:0000256" key="6">
    <source>
        <dbReference type="ARBA" id="ARBA00012180"/>
    </source>
</evidence>
<dbReference type="AlphaFoldDB" id="A0A916ZM21"/>
<accession>A0A916ZM21</accession>
<name>A0A916ZM21_9SPHN</name>
<evidence type="ECO:0000256" key="12">
    <source>
        <dbReference type="ARBA" id="ARBA00022801"/>
    </source>
</evidence>
<feature type="compositionally biased region" description="Basic residues" evidence="17">
    <location>
        <begin position="1"/>
        <end position="12"/>
    </location>
</feature>
<comment type="similarity">
    <text evidence="5 14 16">Belongs to the RNase HII family.</text>
</comment>
<comment type="caution">
    <text evidence="19">The sequence shown here is derived from an EMBL/GenBank/DDBJ whole genome shotgun (WGS) entry which is preliminary data.</text>
</comment>
<evidence type="ECO:0000256" key="9">
    <source>
        <dbReference type="ARBA" id="ARBA00022722"/>
    </source>
</evidence>
<dbReference type="CDD" id="cd07182">
    <property type="entry name" value="RNase_HII_bacteria_HII_like"/>
    <property type="match status" value="1"/>
</dbReference>
<gene>
    <name evidence="14 19" type="primary">rnhB</name>
    <name evidence="19" type="ORF">GCM10011529_08380</name>
</gene>
<feature type="binding site" evidence="14 15">
    <location>
        <position position="132"/>
    </location>
    <ligand>
        <name>a divalent metal cation</name>
        <dbReference type="ChEBI" id="CHEBI:60240"/>
    </ligand>
</feature>
<evidence type="ECO:0000313" key="19">
    <source>
        <dbReference type="EMBL" id="GGE04341.1"/>
    </source>
</evidence>
<dbReference type="HAMAP" id="MF_00052_B">
    <property type="entry name" value="RNase_HII_B"/>
    <property type="match status" value="1"/>
</dbReference>
<dbReference type="SUPFAM" id="SSF53098">
    <property type="entry name" value="Ribonuclease H-like"/>
    <property type="match status" value="1"/>
</dbReference>
<keyword evidence="13 14" id="KW-0464">Manganese</keyword>
<evidence type="ECO:0000256" key="2">
    <source>
        <dbReference type="ARBA" id="ARBA00001946"/>
    </source>
</evidence>
<evidence type="ECO:0000256" key="3">
    <source>
        <dbReference type="ARBA" id="ARBA00004065"/>
    </source>
</evidence>
<comment type="cofactor">
    <cofactor evidence="2">
        <name>Mg(2+)</name>
        <dbReference type="ChEBI" id="CHEBI:18420"/>
    </cofactor>
</comment>
<keyword evidence="12 14" id="KW-0378">Hydrolase</keyword>
<reference evidence="19" key="2">
    <citation type="submission" date="2020-09" db="EMBL/GenBank/DDBJ databases">
        <authorList>
            <person name="Sun Q."/>
            <person name="Zhou Y."/>
        </authorList>
    </citation>
    <scope>NUCLEOTIDE SEQUENCE</scope>
    <source>
        <strain evidence="19">CGMCC 1.15519</strain>
    </source>
</reference>
<evidence type="ECO:0000256" key="17">
    <source>
        <dbReference type="SAM" id="MobiDB-lite"/>
    </source>
</evidence>
<dbReference type="InterPro" id="IPR001352">
    <property type="entry name" value="RNase_HII/HIII"/>
</dbReference>
<sequence>MIKKVAPHPARRKGAESPSPAGEGISFRHEIRIGGRVAGVDEAGRGPLAGPVVAAAVVLDPDCYPDGLNDSKLLTPERRAALRLLLEDCAEIGVGMASVEEIDTLNIHWATMLAMERAIAALPKPCGHALVDGNRLPRWSHPATAIVGGDALCLSIAAASIIAKTVRDAIMEGLCPEHPGYGWRTNKGYGTPEHQAALAALGVTPHHRRSFAPVRARLSIG</sequence>
<protein>
    <recommendedName>
        <fullName evidence="7 14">Ribonuclease HII</fullName>
        <shortName evidence="14">RNase HII</shortName>
        <ecNumber evidence="6 14">3.1.26.4</ecNumber>
    </recommendedName>
</protein>